<dbReference type="InterPro" id="IPR023346">
    <property type="entry name" value="Lysozyme-like_dom_sf"/>
</dbReference>
<accession>A0A419HQL7</accession>
<name>A0A419HQL7_9PSEU</name>
<feature type="compositionally biased region" description="Low complexity" evidence="1">
    <location>
        <begin position="393"/>
        <end position="412"/>
    </location>
</feature>
<dbReference type="Proteomes" id="UP000285112">
    <property type="component" value="Unassembled WGS sequence"/>
</dbReference>
<feature type="region of interest" description="Disordered" evidence="1">
    <location>
        <begin position="268"/>
        <end position="412"/>
    </location>
</feature>
<keyword evidence="2" id="KW-0732">Signal</keyword>
<dbReference type="OrthoDB" id="9796191at2"/>
<proteinExistence type="predicted"/>
<dbReference type="PANTHER" id="PTHR30163:SF8">
    <property type="entry name" value="LYTIC MUREIN TRANSGLYCOSYLASE"/>
    <property type="match status" value="1"/>
</dbReference>
<dbReference type="EMBL" id="QZFV01000128">
    <property type="protein sequence ID" value="RJQ78725.1"/>
    <property type="molecule type" value="Genomic_DNA"/>
</dbReference>
<sequence length="412" mass="40957">MAKNGRHRVKQRSVRSRTVAALAGGALVALPALTSSGLPIGTPVAAGDQQVTAGGPAADLPPVGVDGSLPQPPVPQALGVPGYAGTGSATPSGPLGIPDSMLKAYRNAADIMAREQPGCHVDWALIAAIGRVESNHARGGYVDARGNSLERILGPVLDGAGGFAAIRDTDGGRYDGDQVWDRAVGPTQFIPSTWARYASDGNGDGVSDPNNIYDETLATARYLCSGGLDLSGLPAQALAVRRYNNSQSYVDTVLGYAAAYRAGVSQLPDSRVPIGAPPGPGAVEAAAGSPAGVPAPPPAPPATSAPGTPVQPPSSSSSSPASTSGSPTSSTSTGGKPTGTPTSGTPTSGTPTRSTTTSTTPTCPSTPTTTPTTPTSTTTTSTTPPGSTPTCPPVTRTDTTSTPQTTTTSPSK</sequence>
<dbReference type="Gene3D" id="1.10.530.10">
    <property type="match status" value="1"/>
</dbReference>
<evidence type="ECO:0000259" key="3">
    <source>
        <dbReference type="Pfam" id="PF13406"/>
    </source>
</evidence>
<reference evidence="4 5" key="1">
    <citation type="submission" date="2018-09" db="EMBL/GenBank/DDBJ databases">
        <title>YIM PH 21725 draft genome.</title>
        <authorList>
            <person name="Miao C."/>
        </authorList>
    </citation>
    <scope>NUCLEOTIDE SEQUENCE [LARGE SCALE GENOMIC DNA]</scope>
    <source>
        <strain evidence="5">YIM PH21725</strain>
    </source>
</reference>
<feature type="compositionally biased region" description="Low complexity" evidence="1">
    <location>
        <begin position="304"/>
        <end position="385"/>
    </location>
</feature>
<dbReference type="InterPro" id="IPR043426">
    <property type="entry name" value="MltB-like"/>
</dbReference>
<evidence type="ECO:0000256" key="1">
    <source>
        <dbReference type="SAM" id="MobiDB-lite"/>
    </source>
</evidence>
<evidence type="ECO:0000313" key="4">
    <source>
        <dbReference type="EMBL" id="RJQ78725.1"/>
    </source>
</evidence>
<dbReference type="GO" id="GO:0009253">
    <property type="term" value="P:peptidoglycan catabolic process"/>
    <property type="evidence" value="ECO:0007669"/>
    <property type="project" value="TreeGrafter"/>
</dbReference>
<dbReference type="GO" id="GO:0008933">
    <property type="term" value="F:peptidoglycan lytic transglycosylase activity"/>
    <property type="evidence" value="ECO:0007669"/>
    <property type="project" value="TreeGrafter"/>
</dbReference>
<dbReference type="AlphaFoldDB" id="A0A419HQL7"/>
<protein>
    <recommendedName>
        <fullName evidence="3">Transglycosylase SLT domain-containing protein</fullName>
    </recommendedName>
</protein>
<dbReference type="SUPFAM" id="SSF53955">
    <property type="entry name" value="Lysozyme-like"/>
    <property type="match status" value="1"/>
</dbReference>
<evidence type="ECO:0000313" key="5">
    <source>
        <dbReference type="Proteomes" id="UP000285112"/>
    </source>
</evidence>
<feature type="region of interest" description="Disordered" evidence="1">
    <location>
        <begin position="64"/>
        <end position="95"/>
    </location>
</feature>
<dbReference type="CDD" id="cd13399">
    <property type="entry name" value="Slt35-like"/>
    <property type="match status" value="1"/>
</dbReference>
<feature type="compositionally biased region" description="Low complexity" evidence="1">
    <location>
        <begin position="281"/>
        <end position="292"/>
    </location>
</feature>
<keyword evidence="5" id="KW-1185">Reference proteome</keyword>
<feature type="signal peptide" evidence="2">
    <location>
        <begin position="1"/>
        <end position="34"/>
    </location>
</feature>
<dbReference type="InterPro" id="IPR031304">
    <property type="entry name" value="SLT_2"/>
</dbReference>
<feature type="compositionally biased region" description="Pro residues" evidence="1">
    <location>
        <begin position="293"/>
        <end position="303"/>
    </location>
</feature>
<feature type="domain" description="Transglycosylase SLT" evidence="3">
    <location>
        <begin position="181"/>
        <end position="227"/>
    </location>
</feature>
<evidence type="ECO:0000256" key="2">
    <source>
        <dbReference type="SAM" id="SignalP"/>
    </source>
</evidence>
<comment type="caution">
    <text evidence="4">The sequence shown here is derived from an EMBL/GenBank/DDBJ whole genome shotgun (WGS) entry which is preliminary data.</text>
</comment>
<dbReference type="PANTHER" id="PTHR30163">
    <property type="entry name" value="MEMBRANE-BOUND LYTIC MUREIN TRANSGLYCOSYLASE B"/>
    <property type="match status" value="1"/>
</dbReference>
<organism evidence="4 5">
    <name type="scientific">Amycolatopsis panacis</name>
    <dbReference type="NCBI Taxonomy" id="2340917"/>
    <lineage>
        <taxon>Bacteria</taxon>
        <taxon>Bacillati</taxon>
        <taxon>Actinomycetota</taxon>
        <taxon>Actinomycetes</taxon>
        <taxon>Pseudonocardiales</taxon>
        <taxon>Pseudonocardiaceae</taxon>
        <taxon>Amycolatopsis</taxon>
    </lineage>
</organism>
<gene>
    <name evidence="4" type="ORF">D5S19_27400</name>
</gene>
<dbReference type="Pfam" id="PF13406">
    <property type="entry name" value="SLT_2"/>
    <property type="match status" value="1"/>
</dbReference>
<dbReference type="RefSeq" id="WP_120026268.1">
    <property type="nucleotide sequence ID" value="NZ_QZFV01000128.1"/>
</dbReference>
<feature type="chain" id="PRO_5039465820" description="Transglycosylase SLT domain-containing protein" evidence="2">
    <location>
        <begin position="35"/>
        <end position="412"/>
    </location>
</feature>